<organism evidence="1 2">
    <name type="scientific">Ectopseudomonas oleovorans</name>
    <name type="common">Pseudomonas oleovorans</name>
    <dbReference type="NCBI Taxonomy" id="301"/>
    <lineage>
        <taxon>Bacteria</taxon>
        <taxon>Pseudomonadati</taxon>
        <taxon>Pseudomonadota</taxon>
        <taxon>Gammaproteobacteria</taxon>
        <taxon>Pseudomonadales</taxon>
        <taxon>Pseudomonadaceae</taxon>
        <taxon>Ectopseudomonas</taxon>
    </lineage>
</organism>
<dbReference type="Proteomes" id="UP000255303">
    <property type="component" value="Unassembled WGS sequence"/>
</dbReference>
<gene>
    <name evidence="1" type="ORF">NCTC10692_04843</name>
</gene>
<proteinExistence type="predicted"/>
<dbReference type="AlphaFoldDB" id="A0A379PJ74"/>
<evidence type="ECO:0000313" key="2">
    <source>
        <dbReference type="Proteomes" id="UP000255303"/>
    </source>
</evidence>
<protein>
    <submittedName>
        <fullName evidence="1">Uncharacterized protein</fullName>
    </submittedName>
</protein>
<reference evidence="1 2" key="1">
    <citation type="submission" date="2018-06" db="EMBL/GenBank/DDBJ databases">
        <authorList>
            <consortium name="Pathogen Informatics"/>
            <person name="Doyle S."/>
        </authorList>
    </citation>
    <scope>NUCLEOTIDE SEQUENCE [LARGE SCALE GENOMIC DNA]</scope>
    <source>
        <strain evidence="1 2">NCTC10692</strain>
    </source>
</reference>
<sequence>MYELYLRNHAGVPRESEVERIKLVMLPPESTLDKRCQPYHWAGLRPGLTEGERYRVGLVLGAQWRSLAKTGLTLSAVEVQVLGMAVLANWQGDEDELEA</sequence>
<accession>A0A379PJ74</accession>
<name>A0A379PJ74_ECTOL</name>
<dbReference type="EMBL" id="UGUV01000003">
    <property type="protein sequence ID" value="SUE72687.1"/>
    <property type="molecule type" value="Genomic_DNA"/>
</dbReference>
<evidence type="ECO:0000313" key="1">
    <source>
        <dbReference type="EMBL" id="SUE72687.1"/>
    </source>
</evidence>